<dbReference type="PANTHER" id="PTHR30521:SF4">
    <property type="entry name" value="DEFERROCHELATASE"/>
    <property type="match status" value="1"/>
</dbReference>
<evidence type="ECO:0000256" key="5">
    <source>
        <dbReference type="ARBA" id="ARBA00023002"/>
    </source>
</evidence>
<comment type="caution">
    <text evidence="10">The sequence shown here is derived from an EMBL/GenBank/DDBJ whole genome shotgun (WGS) entry which is preliminary data.</text>
</comment>
<evidence type="ECO:0000256" key="3">
    <source>
        <dbReference type="ARBA" id="ARBA00022617"/>
    </source>
</evidence>
<accession>A0ABR2ZES8</accession>
<keyword evidence="2" id="KW-0575">Peroxidase</keyword>
<evidence type="ECO:0000256" key="4">
    <source>
        <dbReference type="ARBA" id="ARBA00022723"/>
    </source>
</evidence>
<dbReference type="PANTHER" id="PTHR30521">
    <property type="entry name" value="DEFERROCHELATASE/PEROXIDASE"/>
    <property type="match status" value="1"/>
</dbReference>
<dbReference type="InterPro" id="IPR006314">
    <property type="entry name" value="Dyp_peroxidase"/>
</dbReference>
<feature type="region of interest" description="Disordered" evidence="8">
    <location>
        <begin position="488"/>
        <end position="522"/>
    </location>
</feature>
<evidence type="ECO:0000256" key="1">
    <source>
        <dbReference type="ARBA" id="ARBA00001970"/>
    </source>
</evidence>
<comment type="cofactor">
    <cofactor evidence="1">
        <name>heme b</name>
        <dbReference type="ChEBI" id="CHEBI:60344"/>
    </cofactor>
</comment>
<dbReference type="Proteomes" id="UP001437256">
    <property type="component" value="Unassembled WGS sequence"/>
</dbReference>
<evidence type="ECO:0000313" key="11">
    <source>
        <dbReference type="Proteomes" id="UP001437256"/>
    </source>
</evidence>
<name>A0ABR2ZES8_9AGAR</name>
<dbReference type="EMBL" id="JBBXMP010000203">
    <property type="protein sequence ID" value="KAL0059843.1"/>
    <property type="molecule type" value="Genomic_DNA"/>
</dbReference>
<feature type="compositionally biased region" description="Basic and acidic residues" evidence="8">
    <location>
        <begin position="353"/>
        <end position="373"/>
    </location>
</feature>
<gene>
    <name evidence="10" type="ORF">AAF712_013381</name>
</gene>
<sequence>MPTTDNSTRDEELQKDQQLLKLIRSRGVVPLIGGERPAKSSERFVFFRIEDPSAFKVALRDFKPTSAKDVQTNIFSICKARQEVKLGNKPAVERIKLKQYLIAFSRKGLDVLGLEGKKTGDVRFDTHSMRDDKDYLGDQRDWLPLFEQGFKPEQGIDEKQALHGVIAIATDSKSVLIWKIRQYIGLLKTPFSDDEDRDEATNDLKTLFGKSWDPRGEVDGKVRPGENRHNEHFGFKDGISQPSVRGVNHPLPGQIQVDPGVIIMGYDSDPVPNREAWTKDGTMMAFKKLHQSVLSWDDYVSTNGQRWKEFFPGGQEAANKLYPPLTNEEGAQLFGARFVGRWQSGAPIALAPIRDDPDLGNDPKRNNKFDYSVRDVPGVSPHEPSDYYCPFTAHSRKTVPRNLDPYVSRQYLESGAIVRAAIAYGPEVTDDERKAWQSAPATKKPPEVERGLLFNCYSSHLDSGFVRQSTGYGNNDYFPITGLIPVKHGQDPIIGGPPPKGSSKEEKKASLDAAPTNQFQDGDEVDIDLKIPGDTLSCYTVSGQISVRPLTQAAPPGADNPFFVTSQGGEYFFVPSIPTLKSWAN</sequence>
<dbReference type="SUPFAM" id="SSF54909">
    <property type="entry name" value="Dimeric alpha+beta barrel"/>
    <property type="match status" value="1"/>
</dbReference>
<evidence type="ECO:0000256" key="7">
    <source>
        <dbReference type="ARBA" id="ARBA00025737"/>
    </source>
</evidence>
<feature type="compositionally biased region" description="Basic and acidic residues" evidence="8">
    <location>
        <begin position="215"/>
        <end position="235"/>
    </location>
</feature>
<keyword evidence="5" id="KW-0560">Oxidoreductase</keyword>
<dbReference type="NCBIfam" id="TIGR01413">
    <property type="entry name" value="Dyp_perox_fam"/>
    <property type="match status" value="1"/>
</dbReference>
<reference evidence="10 11" key="1">
    <citation type="submission" date="2024-05" db="EMBL/GenBank/DDBJ databases">
        <title>A draft genome resource for the thread blight pathogen Marasmius tenuissimus strain MS-2.</title>
        <authorList>
            <person name="Yulfo-Soto G.E."/>
            <person name="Baruah I.K."/>
            <person name="Amoako-Attah I."/>
            <person name="Bukari Y."/>
            <person name="Meinhardt L.W."/>
            <person name="Bailey B.A."/>
            <person name="Cohen S.P."/>
        </authorList>
    </citation>
    <scope>NUCLEOTIDE SEQUENCE [LARGE SCALE GENOMIC DNA]</scope>
    <source>
        <strain evidence="10 11">MS-2</strain>
    </source>
</reference>
<dbReference type="Pfam" id="PF21105">
    <property type="entry name" value="DyP_N"/>
    <property type="match status" value="1"/>
</dbReference>
<evidence type="ECO:0000259" key="9">
    <source>
        <dbReference type="Pfam" id="PF21105"/>
    </source>
</evidence>
<keyword evidence="6" id="KW-0408">Iron</keyword>
<organism evidence="10 11">
    <name type="scientific">Marasmius tenuissimus</name>
    <dbReference type="NCBI Taxonomy" id="585030"/>
    <lineage>
        <taxon>Eukaryota</taxon>
        <taxon>Fungi</taxon>
        <taxon>Dikarya</taxon>
        <taxon>Basidiomycota</taxon>
        <taxon>Agaricomycotina</taxon>
        <taxon>Agaricomycetes</taxon>
        <taxon>Agaricomycetidae</taxon>
        <taxon>Agaricales</taxon>
        <taxon>Marasmiineae</taxon>
        <taxon>Marasmiaceae</taxon>
        <taxon>Marasmius</taxon>
    </lineage>
</organism>
<keyword evidence="11" id="KW-1185">Reference proteome</keyword>
<protein>
    <recommendedName>
        <fullName evidence="9">DyP dimeric alpha+beta barrel domain-containing protein</fullName>
    </recommendedName>
</protein>
<feature type="region of interest" description="Disordered" evidence="8">
    <location>
        <begin position="352"/>
        <end position="376"/>
    </location>
</feature>
<evidence type="ECO:0000256" key="2">
    <source>
        <dbReference type="ARBA" id="ARBA00022559"/>
    </source>
</evidence>
<keyword evidence="3" id="KW-0349">Heme</keyword>
<evidence type="ECO:0000256" key="6">
    <source>
        <dbReference type="ARBA" id="ARBA00023004"/>
    </source>
</evidence>
<feature type="domain" description="DyP dimeric alpha+beta barrel" evidence="9">
    <location>
        <begin position="38"/>
        <end position="181"/>
    </location>
</feature>
<feature type="region of interest" description="Disordered" evidence="8">
    <location>
        <begin position="215"/>
        <end position="239"/>
    </location>
</feature>
<evidence type="ECO:0000256" key="8">
    <source>
        <dbReference type="SAM" id="MobiDB-lite"/>
    </source>
</evidence>
<evidence type="ECO:0000313" key="10">
    <source>
        <dbReference type="EMBL" id="KAL0059843.1"/>
    </source>
</evidence>
<proteinExistence type="inferred from homology"/>
<dbReference type="PROSITE" id="PS51404">
    <property type="entry name" value="DYP_PEROXIDASE"/>
    <property type="match status" value="1"/>
</dbReference>
<dbReference type="InterPro" id="IPR049509">
    <property type="entry name" value="DyP_N"/>
</dbReference>
<keyword evidence="4" id="KW-0479">Metal-binding</keyword>
<dbReference type="InterPro" id="IPR011008">
    <property type="entry name" value="Dimeric_a/b-barrel"/>
</dbReference>
<comment type="similarity">
    <text evidence="7">Belongs to the DyP-type peroxidase family.</text>
</comment>